<comment type="caution">
    <text evidence="2">The sequence shown here is derived from an EMBL/GenBank/DDBJ whole genome shotgun (WGS) entry which is preliminary data.</text>
</comment>
<dbReference type="InterPro" id="IPR046230">
    <property type="entry name" value="DUF6263"/>
</dbReference>
<evidence type="ECO:0000256" key="1">
    <source>
        <dbReference type="SAM" id="MobiDB-lite"/>
    </source>
</evidence>
<gene>
    <name evidence="2" type="ORF">DB30_00681</name>
</gene>
<dbReference type="EMBL" id="JMCC02000011">
    <property type="protein sequence ID" value="KIG18396.1"/>
    <property type="molecule type" value="Genomic_DNA"/>
</dbReference>
<accession>A0A0C2D5F1</accession>
<dbReference type="Pfam" id="PF19777">
    <property type="entry name" value="DUF6263"/>
    <property type="match status" value="1"/>
</dbReference>
<dbReference type="AlphaFoldDB" id="A0A0C2D5F1"/>
<dbReference type="Proteomes" id="UP000031599">
    <property type="component" value="Unassembled WGS sequence"/>
</dbReference>
<protein>
    <submittedName>
        <fullName evidence="2">Uncharacterized protein</fullName>
    </submittedName>
</protein>
<sequence length="337" mass="36279">MVLFVCLAEGGCAKDPGDPPAGEAKSDQPDPANLREAQDEASPAKQSDDAYTPTLPSVSLEAAASGYELLAVGSEPVQRLRLVPAAGQVENIALTMGLRMQITGPGIAPIVQNLPPLRQINSAQTISVGEGRIEAKIVSERFAVDGAGANSQMAAMMQASIEQIRGFEQRLVFDDRGAVIEGALAIPEGANLQLAQTFETMRQTFEQVLVQFPEPGVGIGASWRETRALANNGIELEQTSQFELVAREGDALTLEMQSSQRPLTDKFTPPDKPDGEVSLLQFDSRGGGRVVYELAKLMPMFVHTKTMTEFTIEASIGGRTQQLTTKIDIELKLERLD</sequence>
<proteinExistence type="predicted"/>
<organism evidence="2 3">
    <name type="scientific">Enhygromyxa salina</name>
    <dbReference type="NCBI Taxonomy" id="215803"/>
    <lineage>
        <taxon>Bacteria</taxon>
        <taxon>Pseudomonadati</taxon>
        <taxon>Myxococcota</taxon>
        <taxon>Polyangia</taxon>
        <taxon>Nannocystales</taxon>
        <taxon>Nannocystaceae</taxon>
        <taxon>Enhygromyxa</taxon>
    </lineage>
</organism>
<evidence type="ECO:0000313" key="3">
    <source>
        <dbReference type="Proteomes" id="UP000031599"/>
    </source>
</evidence>
<evidence type="ECO:0000313" key="2">
    <source>
        <dbReference type="EMBL" id="KIG18396.1"/>
    </source>
</evidence>
<reference evidence="2 3" key="1">
    <citation type="submission" date="2014-12" db="EMBL/GenBank/DDBJ databases">
        <title>Genome assembly of Enhygromyxa salina DSM 15201.</title>
        <authorList>
            <person name="Sharma G."/>
            <person name="Subramanian S."/>
        </authorList>
    </citation>
    <scope>NUCLEOTIDE SEQUENCE [LARGE SCALE GENOMIC DNA]</scope>
    <source>
        <strain evidence="2 3">DSM 15201</strain>
    </source>
</reference>
<name>A0A0C2D5F1_9BACT</name>
<feature type="region of interest" description="Disordered" evidence="1">
    <location>
        <begin position="11"/>
        <end position="53"/>
    </location>
</feature>